<sequence>MTEPKSYGCPCCTEVFWRYVQIINPNKVVPICTYHFVMDTQCMHNFMRHSPNLIFL</sequence>
<dbReference type="AlphaFoldDB" id="A0A914MGI5"/>
<protein>
    <submittedName>
        <fullName evidence="2">Uncharacterized protein</fullName>
    </submittedName>
</protein>
<name>A0A914MGI5_MELIC</name>
<dbReference type="WBParaSite" id="Minc3s01685g25587">
    <property type="protein sequence ID" value="Minc3s01685g25587"/>
    <property type="gene ID" value="Minc3s01685g25587"/>
</dbReference>
<evidence type="ECO:0000313" key="1">
    <source>
        <dbReference type="Proteomes" id="UP000887563"/>
    </source>
</evidence>
<reference evidence="2" key="1">
    <citation type="submission" date="2022-11" db="UniProtKB">
        <authorList>
            <consortium name="WormBaseParasite"/>
        </authorList>
    </citation>
    <scope>IDENTIFICATION</scope>
</reference>
<dbReference type="Proteomes" id="UP000887563">
    <property type="component" value="Unplaced"/>
</dbReference>
<organism evidence="1 2">
    <name type="scientific">Meloidogyne incognita</name>
    <name type="common">Southern root-knot nematode worm</name>
    <name type="synonym">Oxyuris incognita</name>
    <dbReference type="NCBI Taxonomy" id="6306"/>
    <lineage>
        <taxon>Eukaryota</taxon>
        <taxon>Metazoa</taxon>
        <taxon>Ecdysozoa</taxon>
        <taxon>Nematoda</taxon>
        <taxon>Chromadorea</taxon>
        <taxon>Rhabditida</taxon>
        <taxon>Tylenchina</taxon>
        <taxon>Tylenchomorpha</taxon>
        <taxon>Tylenchoidea</taxon>
        <taxon>Meloidogynidae</taxon>
        <taxon>Meloidogyninae</taxon>
        <taxon>Meloidogyne</taxon>
        <taxon>Meloidogyne incognita group</taxon>
    </lineage>
</organism>
<accession>A0A914MGI5</accession>
<keyword evidence="1" id="KW-1185">Reference proteome</keyword>
<proteinExistence type="predicted"/>
<evidence type="ECO:0000313" key="2">
    <source>
        <dbReference type="WBParaSite" id="Minc3s01685g25587"/>
    </source>
</evidence>